<comment type="caution">
    <text evidence="2">The sequence shown here is derived from an EMBL/GenBank/DDBJ whole genome shotgun (WGS) entry which is preliminary data.</text>
</comment>
<name>A0A8J6JDP8_9FIRM</name>
<evidence type="ECO:0000313" key="2">
    <source>
        <dbReference type="EMBL" id="MBC5733407.1"/>
    </source>
</evidence>
<keyword evidence="3" id="KW-1185">Reference proteome</keyword>
<feature type="transmembrane region" description="Helical" evidence="1">
    <location>
        <begin position="42"/>
        <end position="64"/>
    </location>
</feature>
<dbReference type="RefSeq" id="WP_186907302.1">
    <property type="nucleotide sequence ID" value="NZ_JACOPP010000006.1"/>
</dbReference>
<accession>A0A8J6JDP8</accession>
<dbReference type="EMBL" id="JACOPP010000006">
    <property type="protein sequence ID" value="MBC5733407.1"/>
    <property type="molecule type" value="Genomic_DNA"/>
</dbReference>
<gene>
    <name evidence="2" type="ORF">H8S57_06665</name>
</gene>
<keyword evidence="1" id="KW-0472">Membrane</keyword>
<evidence type="ECO:0000256" key="1">
    <source>
        <dbReference type="SAM" id="Phobius"/>
    </source>
</evidence>
<proteinExistence type="predicted"/>
<sequence length="456" mass="51018">MKHMRQADRLDRELAWLTLSRARRDAILAELKGEKDMKKRQWTLRTTLIAAALCAALAVTALAASPTLRDALEGLLGGFGGYAQTVNGVTVTDQGIQITVVKAIADENNGKYYLEVKDLTGDRLTADTHMNFVAYSAAYDPEKRTLLAEGALGSEARGPRNEDGTATITINEVWGGENFEGVPLPVELLEPDNVLKAFRLPEEHSRGTDDDRVALVPEQTPMELEGAVGFTLSSMGFDEKGRLHIQIKVMDGYEVPEWEFYPGIEIWSVGPSDGVRNAVDYHFTYKGNRYVDYRMNFYTDMIAEEYLPKEIYQGKELNLEGWIGTKERIEGDWELTFPLNILPERTVTVGQTISGKPVETLTLTAMSAALDLRLPENEKRGDLSVFPLSVYLADGSHMTIERGRSNVYDEEGYYQDCWTYPDPVEPEQVTAISVGYWYIPLEGGRALPGRWLTELP</sequence>
<organism evidence="2 3">
    <name type="scientific">Lawsonibacter hominis</name>
    <dbReference type="NCBI Taxonomy" id="2763053"/>
    <lineage>
        <taxon>Bacteria</taxon>
        <taxon>Bacillati</taxon>
        <taxon>Bacillota</taxon>
        <taxon>Clostridia</taxon>
        <taxon>Eubacteriales</taxon>
        <taxon>Oscillospiraceae</taxon>
        <taxon>Lawsonibacter</taxon>
    </lineage>
</organism>
<dbReference type="AlphaFoldDB" id="A0A8J6JDP8"/>
<keyword evidence="1" id="KW-0812">Transmembrane</keyword>
<dbReference type="Proteomes" id="UP000661435">
    <property type="component" value="Unassembled WGS sequence"/>
</dbReference>
<keyword evidence="1" id="KW-1133">Transmembrane helix</keyword>
<reference evidence="2" key="1">
    <citation type="submission" date="2020-08" db="EMBL/GenBank/DDBJ databases">
        <title>Genome public.</title>
        <authorList>
            <person name="Liu C."/>
            <person name="Sun Q."/>
        </authorList>
    </citation>
    <scope>NUCLEOTIDE SEQUENCE</scope>
    <source>
        <strain evidence="2">NSJ-51</strain>
    </source>
</reference>
<protein>
    <submittedName>
        <fullName evidence="2">DUF4179 domain-containing protein</fullName>
    </submittedName>
</protein>
<evidence type="ECO:0000313" key="3">
    <source>
        <dbReference type="Proteomes" id="UP000661435"/>
    </source>
</evidence>